<keyword evidence="3" id="KW-0808">Transferase</keyword>
<dbReference type="PROSITE" id="PS51471">
    <property type="entry name" value="FE2OG_OXY"/>
    <property type="match status" value="1"/>
</dbReference>
<dbReference type="OrthoDB" id="271595at2759"/>
<dbReference type="GO" id="GO:0008175">
    <property type="term" value="F:tRNA methyltransferase activity"/>
    <property type="evidence" value="ECO:0007669"/>
    <property type="project" value="UniProtKB-ARBA"/>
</dbReference>
<dbReference type="InterPro" id="IPR029063">
    <property type="entry name" value="SAM-dependent_MTases_sf"/>
</dbReference>
<dbReference type="InterPro" id="IPR027450">
    <property type="entry name" value="AlkB-like"/>
</dbReference>
<dbReference type="Gene3D" id="3.40.50.150">
    <property type="entry name" value="Vaccinia Virus protein VP39"/>
    <property type="match status" value="1"/>
</dbReference>
<evidence type="ECO:0000256" key="3">
    <source>
        <dbReference type="ARBA" id="ARBA00022679"/>
    </source>
</evidence>
<accession>A0A7R8W647</accession>
<dbReference type="PANTHER" id="PTHR13069:SF21">
    <property type="entry name" value="ALKYLATED DNA REPAIR PROTEIN ALKB HOMOLOG 8"/>
    <property type="match status" value="1"/>
</dbReference>
<sequence length="618" mass="69431">MVKDDGSSLKKKAFRKVRKTLKTLEKEGIVLEILQQKDVKTSEFEKERHVFVSNLGLTSGGSTAALLSFFSSQSLVRSVAMPKGRPFSFLTLDPGPLCPPSCLHFKEELIYYAFVDRVPDCFKLNFSVPKKQPPAIPGLRVVDDFVSQEEEELILLSIDWKSQAAALRSRRVRHYGYVFNYLTNHVDPGSPLLEDPIPVAWSGVLRRIGEIVSDQEGLAFRPNQVTVNHYESGQGIPSHVDTHTAFESPILSLSLGSSLAMDFKRKFPEEEMSVWLPSRSLLILDGEARYGWEHRISPRATDVVDTPTGLQVFPRGTRISITMRRIRIPDDKGWRRCHCEFKDYCDRERAPSVSDGRPKLDPVAVETEYVHQVYEDIADHFSATRYKPWPKVMSFLSSLPFGSLVLDVGCGNGKYFGHLRQELSGHIVELGCDASDSLLNVGSSRGFELFLANVLRLPVRPSSVDAVLCIAVVHHLASRERRLDALRSLSSVLRPGGLAFVTVWAREQKRKGVASFYLRHSGETEGPGDTVEVNDASCASLPVHQSGHEFTHADCLVPWKRASDGKIFHRYYHVFSEGELEVLFQEISVVSGVKLVESFYEQGNWCLVFQKIPLKQAE</sequence>
<dbReference type="GO" id="GO:0006400">
    <property type="term" value="P:tRNA modification"/>
    <property type="evidence" value="ECO:0007669"/>
    <property type="project" value="UniProtKB-ARBA"/>
</dbReference>
<evidence type="ECO:0000313" key="6">
    <source>
        <dbReference type="EMBL" id="CAD7225613.1"/>
    </source>
</evidence>
<dbReference type="SUPFAM" id="SSF53335">
    <property type="entry name" value="S-adenosyl-L-methionine-dependent methyltransferases"/>
    <property type="match status" value="1"/>
</dbReference>
<dbReference type="Pfam" id="PF08241">
    <property type="entry name" value="Methyltransf_11"/>
    <property type="match status" value="1"/>
</dbReference>
<evidence type="ECO:0000256" key="2">
    <source>
        <dbReference type="ARBA" id="ARBA00022603"/>
    </source>
</evidence>
<proteinExistence type="predicted"/>
<dbReference type="InterPro" id="IPR005123">
    <property type="entry name" value="Oxoglu/Fe-dep_dioxygenase_dom"/>
</dbReference>
<dbReference type="Pfam" id="PF13532">
    <property type="entry name" value="2OG-FeII_Oxy_2"/>
    <property type="match status" value="1"/>
</dbReference>
<comment type="cofactor">
    <cofactor evidence="1">
        <name>Fe(2+)</name>
        <dbReference type="ChEBI" id="CHEBI:29033"/>
    </cofactor>
</comment>
<gene>
    <name evidence="6" type="ORF">CTOB1V02_LOCUS3548</name>
</gene>
<dbReference type="EMBL" id="OB660612">
    <property type="protein sequence ID" value="CAD7225613.1"/>
    <property type="molecule type" value="Genomic_DNA"/>
</dbReference>
<organism evidence="6">
    <name type="scientific">Cyprideis torosa</name>
    <dbReference type="NCBI Taxonomy" id="163714"/>
    <lineage>
        <taxon>Eukaryota</taxon>
        <taxon>Metazoa</taxon>
        <taxon>Ecdysozoa</taxon>
        <taxon>Arthropoda</taxon>
        <taxon>Crustacea</taxon>
        <taxon>Oligostraca</taxon>
        <taxon>Ostracoda</taxon>
        <taxon>Podocopa</taxon>
        <taxon>Podocopida</taxon>
        <taxon>Cytherocopina</taxon>
        <taxon>Cytheroidea</taxon>
        <taxon>Cytherideidae</taxon>
        <taxon>Cyprideis</taxon>
    </lineage>
</organism>
<dbReference type="GO" id="GO:0003723">
    <property type="term" value="F:RNA binding"/>
    <property type="evidence" value="ECO:0007669"/>
    <property type="project" value="UniProtKB-KW"/>
</dbReference>
<dbReference type="Gene3D" id="2.60.120.590">
    <property type="entry name" value="Alpha-ketoglutarate-dependent dioxygenase AlkB-like"/>
    <property type="match status" value="1"/>
</dbReference>
<evidence type="ECO:0000256" key="4">
    <source>
        <dbReference type="ARBA" id="ARBA00022833"/>
    </source>
</evidence>
<name>A0A7R8W647_9CRUS</name>
<dbReference type="SUPFAM" id="SSF51197">
    <property type="entry name" value="Clavaminate synthase-like"/>
    <property type="match status" value="1"/>
</dbReference>
<keyword evidence="2" id="KW-0489">Methyltransferase</keyword>
<dbReference type="GO" id="GO:0008757">
    <property type="term" value="F:S-adenosylmethionine-dependent methyltransferase activity"/>
    <property type="evidence" value="ECO:0007669"/>
    <property type="project" value="InterPro"/>
</dbReference>
<evidence type="ECO:0000256" key="1">
    <source>
        <dbReference type="ARBA" id="ARBA00001954"/>
    </source>
</evidence>
<dbReference type="InterPro" id="IPR037151">
    <property type="entry name" value="AlkB-like_sf"/>
</dbReference>
<dbReference type="InterPro" id="IPR013216">
    <property type="entry name" value="Methyltransf_11"/>
</dbReference>
<dbReference type="AlphaFoldDB" id="A0A7R8W647"/>
<dbReference type="InterPro" id="IPR051422">
    <property type="entry name" value="AlkB_tRNA_MeTrf/Diox"/>
</dbReference>
<reference evidence="6" key="1">
    <citation type="submission" date="2020-11" db="EMBL/GenBank/DDBJ databases">
        <authorList>
            <person name="Tran Van P."/>
        </authorList>
    </citation>
    <scope>NUCLEOTIDE SEQUENCE</scope>
</reference>
<dbReference type="PANTHER" id="PTHR13069">
    <property type="entry name" value="ALKYLATED DNA REPAIR PROTEIN ALKB HOMOLOG 8"/>
    <property type="match status" value="1"/>
</dbReference>
<evidence type="ECO:0000256" key="5">
    <source>
        <dbReference type="ARBA" id="ARBA00022884"/>
    </source>
</evidence>
<dbReference type="CDD" id="cd02440">
    <property type="entry name" value="AdoMet_MTases"/>
    <property type="match status" value="1"/>
</dbReference>
<keyword evidence="5" id="KW-0694">RNA-binding</keyword>
<protein>
    <submittedName>
        <fullName evidence="6">Uncharacterized protein</fullName>
    </submittedName>
</protein>
<dbReference type="GO" id="GO:0032259">
    <property type="term" value="P:methylation"/>
    <property type="evidence" value="ECO:0007669"/>
    <property type="project" value="UniProtKB-KW"/>
</dbReference>
<keyword evidence="4" id="KW-0862">Zinc</keyword>